<dbReference type="OrthoDB" id="9782229at2"/>
<feature type="domain" description="OmpA-like" evidence="5">
    <location>
        <begin position="262"/>
        <end position="379"/>
    </location>
</feature>
<dbReference type="InterPro" id="IPR036737">
    <property type="entry name" value="OmpA-like_sf"/>
</dbReference>
<dbReference type="EMBL" id="LWBP01000145">
    <property type="protein sequence ID" value="OQP60784.1"/>
    <property type="molecule type" value="Genomic_DNA"/>
</dbReference>
<proteinExistence type="predicted"/>
<dbReference type="GO" id="GO:0009279">
    <property type="term" value="C:cell outer membrane"/>
    <property type="evidence" value="ECO:0007669"/>
    <property type="project" value="UniProtKB-SubCell"/>
</dbReference>
<dbReference type="AlphaFoldDB" id="A0A1V9FQZ9"/>
<reference evidence="7" key="1">
    <citation type="submission" date="2016-04" db="EMBL/GenBank/DDBJ databases">
        <authorList>
            <person name="Chen L."/>
            <person name="Zhuang W."/>
            <person name="Wang G."/>
        </authorList>
    </citation>
    <scope>NUCLEOTIDE SEQUENCE [LARGE SCALE GENOMIC DNA]</scope>
    <source>
        <strain evidence="7">208</strain>
    </source>
</reference>
<dbReference type="RefSeq" id="WP_081164243.1">
    <property type="nucleotide sequence ID" value="NZ_LWBP01000145.1"/>
</dbReference>
<dbReference type="InterPro" id="IPR050330">
    <property type="entry name" value="Bact_OuterMem_StrucFunc"/>
</dbReference>
<gene>
    <name evidence="6" type="ORF">A4R26_19455</name>
</gene>
<keyword evidence="3" id="KW-0998">Cell outer membrane</keyword>
<evidence type="ECO:0000256" key="3">
    <source>
        <dbReference type="ARBA" id="ARBA00023237"/>
    </source>
</evidence>
<name>A0A1V9FQZ9_9BACT</name>
<dbReference type="SUPFAM" id="SSF103088">
    <property type="entry name" value="OmpA-like"/>
    <property type="match status" value="1"/>
</dbReference>
<evidence type="ECO:0000313" key="6">
    <source>
        <dbReference type="EMBL" id="OQP60784.1"/>
    </source>
</evidence>
<dbReference type="InterPro" id="IPR006665">
    <property type="entry name" value="OmpA-like"/>
</dbReference>
<dbReference type="PROSITE" id="PS51123">
    <property type="entry name" value="OMPA_2"/>
    <property type="match status" value="1"/>
</dbReference>
<protein>
    <recommendedName>
        <fullName evidence="5">OmpA-like domain-containing protein</fullName>
    </recommendedName>
</protein>
<dbReference type="Pfam" id="PF00691">
    <property type="entry name" value="OmpA"/>
    <property type="match status" value="1"/>
</dbReference>
<evidence type="ECO:0000259" key="5">
    <source>
        <dbReference type="PROSITE" id="PS51123"/>
    </source>
</evidence>
<dbReference type="InterPro" id="IPR006664">
    <property type="entry name" value="OMP_bac"/>
</dbReference>
<keyword evidence="2 4" id="KW-0472">Membrane</keyword>
<evidence type="ECO:0000256" key="1">
    <source>
        <dbReference type="ARBA" id="ARBA00004442"/>
    </source>
</evidence>
<evidence type="ECO:0000256" key="4">
    <source>
        <dbReference type="PROSITE-ProRule" id="PRU00473"/>
    </source>
</evidence>
<dbReference type="PANTHER" id="PTHR30329:SF21">
    <property type="entry name" value="LIPOPROTEIN YIAD-RELATED"/>
    <property type="match status" value="1"/>
</dbReference>
<dbReference type="Gene3D" id="2.60.120.260">
    <property type="entry name" value="Galactose-binding domain-like"/>
    <property type="match status" value="1"/>
</dbReference>
<accession>A0A1V9FQZ9</accession>
<dbReference type="Proteomes" id="UP000192276">
    <property type="component" value="Unassembled WGS sequence"/>
</dbReference>
<dbReference type="STRING" id="550983.A4R26_19455"/>
<comment type="caution">
    <text evidence="6">The sequence shown here is derived from an EMBL/GenBank/DDBJ whole genome shotgun (WGS) entry which is preliminary data.</text>
</comment>
<sequence>MKLISQFVPAISVALITCYAGYSQNLVANGGFEEANLCTEFHKYCAPEAWVATSGQANYYFGDMAIAYEGFHYVGLTAGSVNKRGVRNFLITQLLCGLRKGKQYMLEFQVCATNKVLDSIGVYFSPEDYLYERRNFREVQPALWYVRSGAALSQPPNKWQKARFVYTATGNEAFLTIGLFKRADYTGALKPDFQDEYLFLLDNISLTPVDVNERMCADAEREKWRIYKQDDRHSRLEKRINNYLKNPPVPRPKLNLTRVPLVKHVDTLVIPDIYFVSASYELSKKSNELLDSFVRKLSGSMDSVIVNGHTDSVGSYEYNKELSLSRAVAVKQYLMTKMPSLGVNFVARGYAYLQPIASNRSPSGRKKNRRVEIFVYRKE</sequence>
<evidence type="ECO:0000256" key="2">
    <source>
        <dbReference type="ARBA" id="ARBA00023136"/>
    </source>
</evidence>
<comment type="subcellular location">
    <subcellularLocation>
        <location evidence="1">Cell outer membrane</location>
    </subcellularLocation>
</comment>
<dbReference type="Gene3D" id="3.30.1330.60">
    <property type="entry name" value="OmpA-like domain"/>
    <property type="match status" value="1"/>
</dbReference>
<dbReference type="CDD" id="cd07185">
    <property type="entry name" value="OmpA_C-like"/>
    <property type="match status" value="1"/>
</dbReference>
<evidence type="ECO:0000313" key="7">
    <source>
        <dbReference type="Proteomes" id="UP000192276"/>
    </source>
</evidence>
<organism evidence="6 7">
    <name type="scientific">Niastella populi</name>
    <dbReference type="NCBI Taxonomy" id="550983"/>
    <lineage>
        <taxon>Bacteria</taxon>
        <taxon>Pseudomonadati</taxon>
        <taxon>Bacteroidota</taxon>
        <taxon>Chitinophagia</taxon>
        <taxon>Chitinophagales</taxon>
        <taxon>Chitinophagaceae</taxon>
        <taxon>Niastella</taxon>
    </lineage>
</organism>
<keyword evidence="7" id="KW-1185">Reference proteome</keyword>
<dbReference type="PANTHER" id="PTHR30329">
    <property type="entry name" value="STATOR ELEMENT OF FLAGELLAR MOTOR COMPLEX"/>
    <property type="match status" value="1"/>
</dbReference>
<dbReference type="PRINTS" id="PR01021">
    <property type="entry name" value="OMPADOMAIN"/>
</dbReference>